<feature type="compositionally biased region" description="Low complexity" evidence="1">
    <location>
        <begin position="270"/>
        <end position="281"/>
    </location>
</feature>
<comment type="caution">
    <text evidence="2">The sequence shown here is derived from an EMBL/GenBank/DDBJ whole genome shotgun (WGS) entry which is preliminary data.</text>
</comment>
<dbReference type="AlphaFoldDB" id="A0AAD6VCC7"/>
<accession>A0AAD6VCC7</accession>
<protein>
    <submittedName>
        <fullName evidence="2">Uncharacterized protein</fullName>
    </submittedName>
</protein>
<reference evidence="2" key="1">
    <citation type="submission" date="2023-03" db="EMBL/GenBank/DDBJ databases">
        <title>Massive genome expansion in bonnet fungi (Mycena s.s.) driven by repeated elements and novel gene families across ecological guilds.</title>
        <authorList>
            <consortium name="Lawrence Berkeley National Laboratory"/>
            <person name="Harder C.B."/>
            <person name="Miyauchi S."/>
            <person name="Viragh M."/>
            <person name="Kuo A."/>
            <person name="Thoen E."/>
            <person name="Andreopoulos B."/>
            <person name="Lu D."/>
            <person name="Skrede I."/>
            <person name="Drula E."/>
            <person name="Henrissat B."/>
            <person name="Morin E."/>
            <person name="Kohler A."/>
            <person name="Barry K."/>
            <person name="LaButti K."/>
            <person name="Morin E."/>
            <person name="Salamov A."/>
            <person name="Lipzen A."/>
            <person name="Mereny Z."/>
            <person name="Hegedus B."/>
            <person name="Baldrian P."/>
            <person name="Stursova M."/>
            <person name="Weitz H."/>
            <person name="Taylor A."/>
            <person name="Grigoriev I.V."/>
            <person name="Nagy L.G."/>
            <person name="Martin F."/>
            <person name="Kauserud H."/>
        </authorList>
    </citation>
    <scope>NUCLEOTIDE SEQUENCE</scope>
    <source>
        <strain evidence="2">9144</strain>
    </source>
</reference>
<feature type="region of interest" description="Disordered" evidence="1">
    <location>
        <begin position="222"/>
        <end position="312"/>
    </location>
</feature>
<name>A0AAD6VCC7_9AGAR</name>
<organism evidence="2 3">
    <name type="scientific">Mycena pura</name>
    <dbReference type="NCBI Taxonomy" id="153505"/>
    <lineage>
        <taxon>Eukaryota</taxon>
        <taxon>Fungi</taxon>
        <taxon>Dikarya</taxon>
        <taxon>Basidiomycota</taxon>
        <taxon>Agaricomycotina</taxon>
        <taxon>Agaricomycetes</taxon>
        <taxon>Agaricomycetidae</taxon>
        <taxon>Agaricales</taxon>
        <taxon>Marasmiineae</taxon>
        <taxon>Mycenaceae</taxon>
        <taxon>Mycena</taxon>
    </lineage>
</organism>
<gene>
    <name evidence="2" type="ORF">GGX14DRAFT_397403</name>
</gene>
<feature type="region of interest" description="Disordered" evidence="1">
    <location>
        <begin position="427"/>
        <end position="447"/>
    </location>
</feature>
<dbReference type="EMBL" id="JARJCW010000042">
    <property type="protein sequence ID" value="KAJ7205708.1"/>
    <property type="molecule type" value="Genomic_DNA"/>
</dbReference>
<evidence type="ECO:0000313" key="2">
    <source>
        <dbReference type="EMBL" id="KAJ7205708.1"/>
    </source>
</evidence>
<evidence type="ECO:0000313" key="3">
    <source>
        <dbReference type="Proteomes" id="UP001219525"/>
    </source>
</evidence>
<sequence length="447" mass="48678">MSELTNDPSGHNPCVRTPTTTVVARGPNLSEFAYDPMRKSRKSELLQLPLGGLRVLDDIADQTATERCAGRAFTDSQSERRANPCFTRNSLKVVMLEAPCWSTPLLAQKFSTVPNNSFLLLPYDDCVSHPPTPLQNLVFAIAGTWARIDAAPRVVCTRGRIGAKGMLQSWRPYGDGEINGDGAYSMERVQDGGSGPWRWSADRPSMPSLVSDRNFTRSMDCPGQWQGRGGTGYAEGQTSSHGVRAPSGTLKDSRLLVQRVEHGMQSGRITTAPSSTTSRSAVRQDGDNNNSSTEYRPATREGHDGAAAPSRRAAPPWIRGLCNTGACRGLRLQMRRQRWPDAQRYHPGAQLRWRVHLRALSPPSCMSREFAGCAPGRGSGAVPTYGGTIPNALHDNVGVLNPGDTCAQTTPLCMLWKYGGRAETLDSRSPCDSSEMSDEAQIKLKPH</sequence>
<evidence type="ECO:0000256" key="1">
    <source>
        <dbReference type="SAM" id="MobiDB-lite"/>
    </source>
</evidence>
<keyword evidence="3" id="KW-1185">Reference proteome</keyword>
<dbReference type="Proteomes" id="UP001219525">
    <property type="component" value="Unassembled WGS sequence"/>
</dbReference>
<feature type="compositionally biased region" description="Basic and acidic residues" evidence="1">
    <location>
        <begin position="251"/>
        <end position="262"/>
    </location>
</feature>
<proteinExistence type="predicted"/>